<feature type="domain" description="DUF1553" evidence="3">
    <location>
        <begin position="757"/>
        <end position="1010"/>
    </location>
</feature>
<accession>A0ABU3SYN0</accession>
<dbReference type="EMBL" id="JAWDIO010000002">
    <property type="protein sequence ID" value="MDU0355123.1"/>
    <property type="molecule type" value="Genomic_DNA"/>
</dbReference>
<dbReference type="InterPro" id="IPR022655">
    <property type="entry name" value="DUF1553"/>
</dbReference>
<gene>
    <name evidence="5" type="ORF">RS130_15525</name>
</gene>
<dbReference type="InterPro" id="IPR011444">
    <property type="entry name" value="DUF1549"/>
</dbReference>
<dbReference type="Pfam" id="PF07635">
    <property type="entry name" value="PSCyt1"/>
    <property type="match status" value="1"/>
</dbReference>
<evidence type="ECO:0000259" key="4">
    <source>
        <dbReference type="Pfam" id="PF07635"/>
    </source>
</evidence>
<dbReference type="InterPro" id="IPR011429">
    <property type="entry name" value="Cyt_c_Planctomycete-type"/>
</dbReference>
<dbReference type="PANTHER" id="PTHR35889:SF3">
    <property type="entry name" value="F-BOX DOMAIN-CONTAINING PROTEIN"/>
    <property type="match status" value="1"/>
</dbReference>
<keyword evidence="6" id="KW-1185">Reference proteome</keyword>
<dbReference type="RefSeq" id="WP_316026677.1">
    <property type="nucleotide sequence ID" value="NZ_JAWDIO010000002.1"/>
</dbReference>
<dbReference type="PANTHER" id="PTHR35889">
    <property type="entry name" value="CYCLOINULO-OLIGOSACCHARIDE FRUCTANOTRANSFERASE-RELATED"/>
    <property type="match status" value="1"/>
</dbReference>
<keyword evidence="1" id="KW-0175">Coiled coil</keyword>
<feature type="coiled-coil region" evidence="1">
    <location>
        <begin position="387"/>
        <end position="414"/>
    </location>
</feature>
<evidence type="ECO:0000313" key="6">
    <source>
        <dbReference type="Proteomes" id="UP001247805"/>
    </source>
</evidence>
<name>A0ABU3SYN0_9ALTE</name>
<dbReference type="SUPFAM" id="SSF46626">
    <property type="entry name" value="Cytochrome c"/>
    <property type="match status" value="1"/>
</dbReference>
<dbReference type="Gene3D" id="2.60.120.200">
    <property type="match status" value="1"/>
</dbReference>
<reference evidence="5 6" key="1">
    <citation type="submission" date="2023-10" db="EMBL/GenBank/DDBJ databases">
        <title>Glaciecola aquimarina strain GGW-M5 nov., isolated from a coastal seawater.</title>
        <authorList>
            <person name="Bayburt H."/>
            <person name="Kim J.M."/>
            <person name="Choi B.J."/>
            <person name="Jeon C.O."/>
        </authorList>
    </citation>
    <scope>NUCLEOTIDE SEQUENCE [LARGE SCALE GENOMIC DNA]</scope>
    <source>
        <strain evidence="5 6">KCTC 32108</strain>
    </source>
</reference>
<organism evidence="5 6">
    <name type="scientific">Paraglaciecola aquimarina</name>
    <dbReference type="NCBI Taxonomy" id="1235557"/>
    <lineage>
        <taxon>Bacteria</taxon>
        <taxon>Pseudomonadati</taxon>
        <taxon>Pseudomonadota</taxon>
        <taxon>Gammaproteobacteria</taxon>
        <taxon>Alteromonadales</taxon>
        <taxon>Alteromonadaceae</taxon>
        <taxon>Paraglaciecola</taxon>
    </lineage>
</organism>
<dbReference type="InterPro" id="IPR036909">
    <property type="entry name" value="Cyt_c-like_dom_sf"/>
</dbReference>
<dbReference type="Pfam" id="PF07587">
    <property type="entry name" value="PSD1"/>
    <property type="match status" value="1"/>
</dbReference>
<evidence type="ECO:0000313" key="5">
    <source>
        <dbReference type="EMBL" id="MDU0355123.1"/>
    </source>
</evidence>
<dbReference type="PROSITE" id="PS51257">
    <property type="entry name" value="PROKAR_LIPOPROTEIN"/>
    <property type="match status" value="1"/>
</dbReference>
<protein>
    <submittedName>
        <fullName evidence="5">DUF1553 domain-containing protein</fullName>
    </submittedName>
</protein>
<feature type="domain" description="Cytochrome C Planctomycete-type" evidence="4">
    <location>
        <begin position="49"/>
        <end position="110"/>
    </location>
</feature>
<dbReference type="Proteomes" id="UP001247805">
    <property type="component" value="Unassembled WGS sequence"/>
</dbReference>
<evidence type="ECO:0000259" key="3">
    <source>
        <dbReference type="Pfam" id="PF07587"/>
    </source>
</evidence>
<dbReference type="InterPro" id="IPR013320">
    <property type="entry name" value="ConA-like_dom_sf"/>
</dbReference>
<proteinExistence type="predicted"/>
<sequence>MKPRYLLSLISATVLLTACGQEQEQNFAEPLPEVVDFNYHVKPILSDTCYLCHGPDKSNAKAGLTLSNFDDATTHITDNGVAALIPGNAEGSEAFQRIMSDDENIIMPPPNAHLTLSARDKAIIKKWIDQGAEYKKHWALISPVKVTPPTLKAVEWANNEIDHFIGKKIEDKNLQPNSQADKESLIRRLSFDLTGLPPSTEQLDNYLSNNSKDATPKLIDELMASPAFGERLATEWLDVARYADTHGYSTDYYRDMSPYRDWVIESFNQNRPFDEFITWQVAGDLLPNATEQQILATAFNRVHAQNGEGGIVNEEFRVEYVKDRVQTIGTGLLGMTMHCAQCHDHKYDPISAKDYYSTFAFFNNLDESGQISYDPNDMPVPTLMLPTAEQKQTTEQLTAQVAELENSLRSFKTVNAEFKQWLDKNEGKVTNKGKDALIAHFDFSSKDSTKTLHNKVDKKSSGKVMFGGKPKKKTGPKLVHIQDSNRSAIKLNGDDILFFPTLNGYHRAKPFSLSIDVKIPTDTEDGVLVHYNKAGILYNFKGFDLGIEDGHWMVRFAHSYPYNAIKIDAREPVAREQWTNVAITYDGSSTAAGLKLYINGELAQTDVERDNLYKDIEHTRTSVKEEMGIKIGARWRSKGLPNVLVDNFKVYDRDLTAIEMHNAQSEQPVTASMEALLAVFNKTVNKDYINTSNQLQTLRHQQNQMIEQFQEIMVMQEMEQPRQAYVLERGGYANHGEKVSPGVPERFYPFDPDWPKNRIGLAKWLTAPKHPLVSRVIVNRYWQLVFGTGLVRTPEDFGNQGELPTHPLLLDWLAVEFVESGWDVKHIIKLMVSSATYQQSSKTTEQLNESDPENRLYARGPSGRLTAEMIRDNALAASDLLVDKIGGESVRPYQPKDIWKMNNKTYERGDGEDLYRRSMYTIYKRSAPPPNLMAFDAPSRSYSVGTRQETSTPLQALALLNDPQIIEASKVLSAKLMRQFDSPTEILSQAYRKITSRIPSDAELTIIEQMYQQTLTDFTDSPQQVAELLDIGDTKVSAQQNTAELAALTSVTNILMNHDAAVIKKVEDKLWIAETFYVTVY</sequence>
<evidence type="ECO:0000256" key="1">
    <source>
        <dbReference type="SAM" id="Coils"/>
    </source>
</evidence>
<feature type="domain" description="DUF1549" evidence="2">
    <location>
        <begin position="160"/>
        <end position="366"/>
    </location>
</feature>
<evidence type="ECO:0000259" key="2">
    <source>
        <dbReference type="Pfam" id="PF07583"/>
    </source>
</evidence>
<comment type="caution">
    <text evidence="5">The sequence shown here is derived from an EMBL/GenBank/DDBJ whole genome shotgun (WGS) entry which is preliminary data.</text>
</comment>
<dbReference type="Pfam" id="PF07583">
    <property type="entry name" value="PSCyt2"/>
    <property type="match status" value="1"/>
</dbReference>
<dbReference type="SUPFAM" id="SSF49899">
    <property type="entry name" value="Concanavalin A-like lectins/glucanases"/>
    <property type="match status" value="1"/>
</dbReference>
<dbReference type="Pfam" id="PF13385">
    <property type="entry name" value="Laminin_G_3"/>
    <property type="match status" value="1"/>
</dbReference>